<evidence type="ECO:0000313" key="14">
    <source>
        <dbReference type="EMBL" id="RIH88778.1"/>
    </source>
</evidence>
<evidence type="ECO:0000256" key="2">
    <source>
        <dbReference type="ARBA" id="ARBA00011245"/>
    </source>
</evidence>
<evidence type="ECO:0000256" key="11">
    <source>
        <dbReference type="ARBA" id="ARBA00049091"/>
    </source>
</evidence>
<evidence type="ECO:0000256" key="9">
    <source>
        <dbReference type="ARBA" id="ARBA00032824"/>
    </source>
</evidence>
<dbReference type="InterPro" id="IPR000866">
    <property type="entry name" value="AhpC/TSA"/>
</dbReference>
<evidence type="ECO:0000256" key="3">
    <source>
        <dbReference type="ARBA" id="ARBA00013017"/>
    </source>
</evidence>
<feature type="domain" description="Thioredoxin" evidence="13">
    <location>
        <begin position="2"/>
        <end position="155"/>
    </location>
</feature>
<evidence type="ECO:0000259" key="13">
    <source>
        <dbReference type="PROSITE" id="PS51352"/>
    </source>
</evidence>
<organism evidence="14 15">
    <name type="scientific">Calidithermus terrae</name>
    <dbReference type="NCBI Taxonomy" id="1408545"/>
    <lineage>
        <taxon>Bacteria</taxon>
        <taxon>Thermotogati</taxon>
        <taxon>Deinococcota</taxon>
        <taxon>Deinococci</taxon>
        <taxon>Thermales</taxon>
        <taxon>Thermaceae</taxon>
        <taxon>Calidithermus</taxon>
    </lineage>
</organism>
<dbReference type="FunFam" id="3.40.30.10:FF:000007">
    <property type="entry name" value="Thioredoxin-dependent thiol peroxidase"/>
    <property type="match status" value="1"/>
</dbReference>
<evidence type="ECO:0000256" key="7">
    <source>
        <dbReference type="ARBA" id="ARBA00023157"/>
    </source>
</evidence>
<evidence type="ECO:0000256" key="6">
    <source>
        <dbReference type="ARBA" id="ARBA00023002"/>
    </source>
</evidence>
<evidence type="ECO:0000256" key="8">
    <source>
        <dbReference type="ARBA" id="ARBA00023284"/>
    </source>
</evidence>
<name>A0A399EXN9_9DEIN</name>
<keyword evidence="7" id="KW-1015">Disulfide bond</keyword>
<keyword evidence="6 14" id="KW-0560">Oxidoreductase</keyword>
<dbReference type="InterPro" id="IPR024706">
    <property type="entry name" value="Peroxiredoxin_AhpC-typ"/>
</dbReference>
<comment type="caution">
    <text evidence="14">The sequence shown here is derived from an EMBL/GenBank/DDBJ whole genome shotgun (WGS) entry which is preliminary data.</text>
</comment>
<dbReference type="GO" id="GO:0005737">
    <property type="term" value="C:cytoplasm"/>
    <property type="evidence" value="ECO:0007669"/>
    <property type="project" value="TreeGrafter"/>
</dbReference>
<dbReference type="GO" id="GO:0045454">
    <property type="term" value="P:cell redox homeostasis"/>
    <property type="evidence" value="ECO:0007669"/>
    <property type="project" value="TreeGrafter"/>
</dbReference>
<feature type="active site" description="Cysteine sulfenic acid (-SOH) intermediate; for peroxidase activity" evidence="12">
    <location>
        <position position="44"/>
    </location>
</feature>
<comment type="subunit">
    <text evidence="2">Monomer.</text>
</comment>
<dbReference type="PANTHER" id="PTHR42801:SF4">
    <property type="entry name" value="AHPC_TSA FAMILY PROTEIN"/>
    <property type="match status" value="1"/>
</dbReference>
<keyword evidence="4 14" id="KW-0575">Peroxidase</keyword>
<evidence type="ECO:0000256" key="5">
    <source>
        <dbReference type="ARBA" id="ARBA00022862"/>
    </source>
</evidence>
<comment type="catalytic activity">
    <reaction evidence="11">
        <text>a hydroperoxide + [thioredoxin]-dithiol = an alcohol + [thioredoxin]-disulfide + H2O</text>
        <dbReference type="Rhea" id="RHEA:62620"/>
        <dbReference type="Rhea" id="RHEA-COMP:10698"/>
        <dbReference type="Rhea" id="RHEA-COMP:10700"/>
        <dbReference type="ChEBI" id="CHEBI:15377"/>
        <dbReference type="ChEBI" id="CHEBI:29950"/>
        <dbReference type="ChEBI" id="CHEBI:30879"/>
        <dbReference type="ChEBI" id="CHEBI:35924"/>
        <dbReference type="ChEBI" id="CHEBI:50058"/>
        <dbReference type="EC" id="1.11.1.24"/>
    </reaction>
</comment>
<dbReference type="PROSITE" id="PS51352">
    <property type="entry name" value="THIOREDOXIN_2"/>
    <property type="match status" value="1"/>
</dbReference>
<dbReference type="AlphaFoldDB" id="A0A399EXN9"/>
<evidence type="ECO:0000256" key="12">
    <source>
        <dbReference type="PIRSR" id="PIRSR000239-1"/>
    </source>
</evidence>
<gene>
    <name evidence="14" type="primary">bcp_1</name>
    <name evidence="14" type="ORF">Mterra_00916</name>
</gene>
<keyword evidence="8" id="KW-0676">Redox-active center</keyword>
<evidence type="ECO:0000256" key="1">
    <source>
        <dbReference type="ARBA" id="ARBA00003330"/>
    </source>
</evidence>
<comment type="similarity">
    <text evidence="10">Belongs to the peroxiredoxin family. BCP/PrxQ subfamily.</text>
</comment>
<dbReference type="PIRSF" id="PIRSF000239">
    <property type="entry name" value="AHPC"/>
    <property type="match status" value="1"/>
</dbReference>
<dbReference type="GO" id="GO:0008379">
    <property type="term" value="F:thioredoxin peroxidase activity"/>
    <property type="evidence" value="ECO:0007669"/>
    <property type="project" value="TreeGrafter"/>
</dbReference>
<protein>
    <recommendedName>
        <fullName evidence="3">thioredoxin-dependent peroxiredoxin</fullName>
        <ecNumber evidence="3">1.11.1.24</ecNumber>
    </recommendedName>
    <alternativeName>
        <fullName evidence="9">Thioredoxin peroxidase</fullName>
    </alternativeName>
</protein>
<dbReference type="InterPro" id="IPR050924">
    <property type="entry name" value="Peroxiredoxin_BCP/PrxQ"/>
</dbReference>
<proteinExistence type="inferred from homology"/>
<dbReference type="InterPro" id="IPR036249">
    <property type="entry name" value="Thioredoxin-like_sf"/>
</dbReference>
<dbReference type="EMBL" id="QXDL01000024">
    <property type="protein sequence ID" value="RIH88778.1"/>
    <property type="molecule type" value="Genomic_DNA"/>
</dbReference>
<evidence type="ECO:0000313" key="15">
    <source>
        <dbReference type="Proteomes" id="UP000265715"/>
    </source>
</evidence>
<dbReference type="GO" id="GO:0034599">
    <property type="term" value="P:cellular response to oxidative stress"/>
    <property type="evidence" value="ECO:0007669"/>
    <property type="project" value="TreeGrafter"/>
</dbReference>
<reference evidence="14 15" key="1">
    <citation type="submission" date="2018-08" db="EMBL/GenBank/DDBJ databases">
        <title>Meiothermus terrae DSM 26712 genome sequencing project.</title>
        <authorList>
            <person name="Da Costa M.S."/>
            <person name="Albuquerque L."/>
            <person name="Raposo P."/>
            <person name="Froufe H.J.C."/>
            <person name="Barroso C.S."/>
            <person name="Egas C."/>
        </authorList>
    </citation>
    <scope>NUCLEOTIDE SEQUENCE [LARGE SCALE GENOMIC DNA]</scope>
    <source>
        <strain evidence="14 15">DSM 26712</strain>
    </source>
</reference>
<comment type="function">
    <text evidence="1">Thiol-specific peroxidase that catalyzes the reduction of hydrogen peroxide and organic hydroperoxides to water and alcohols, respectively. Plays a role in cell protection against oxidative stress by detoxifying peroxides and as sensor of hydrogen peroxide-mediated signaling events.</text>
</comment>
<dbReference type="Pfam" id="PF00578">
    <property type="entry name" value="AhpC-TSA"/>
    <property type="match status" value="1"/>
</dbReference>
<keyword evidence="5" id="KW-0049">Antioxidant</keyword>
<dbReference type="EC" id="1.11.1.24" evidence="3"/>
<keyword evidence="15" id="KW-1185">Reference proteome</keyword>
<dbReference type="OrthoDB" id="9812811at2"/>
<evidence type="ECO:0000256" key="10">
    <source>
        <dbReference type="ARBA" id="ARBA00038489"/>
    </source>
</evidence>
<accession>A0A399EXN9</accession>
<sequence>MATAGEIAPEFALPDQEGKVHRLSDYRGKWVVLYFYPKDDTPGCTKEACSFRDEKGRLEQMGAVVFGVSADDTQSHGKFALKYGLNFPLLADPAAEVIKAYGAWGKKNAYGKEYEGILRQTFLIDPTGHVAKVWEKVKAEDHALEVAQALEELQRV</sequence>
<dbReference type="NCBIfam" id="NF006960">
    <property type="entry name" value="PRK09437.1"/>
    <property type="match status" value="1"/>
</dbReference>
<dbReference type="Proteomes" id="UP000265715">
    <property type="component" value="Unassembled WGS sequence"/>
</dbReference>
<dbReference type="Gene3D" id="3.40.30.10">
    <property type="entry name" value="Glutaredoxin"/>
    <property type="match status" value="1"/>
</dbReference>
<dbReference type="InterPro" id="IPR013766">
    <property type="entry name" value="Thioredoxin_domain"/>
</dbReference>
<dbReference type="RefSeq" id="WP_119314109.1">
    <property type="nucleotide sequence ID" value="NZ_QXDL01000024.1"/>
</dbReference>
<dbReference type="CDD" id="cd03017">
    <property type="entry name" value="PRX_BCP"/>
    <property type="match status" value="1"/>
</dbReference>
<dbReference type="PANTHER" id="PTHR42801">
    <property type="entry name" value="THIOREDOXIN-DEPENDENT PEROXIDE REDUCTASE"/>
    <property type="match status" value="1"/>
</dbReference>
<dbReference type="SUPFAM" id="SSF52833">
    <property type="entry name" value="Thioredoxin-like"/>
    <property type="match status" value="1"/>
</dbReference>
<evidence type="ECO:0000256" key="4">
    <source>
        <dbReference type="ARBA" id="ARBA00022559"/>
    </source>
</evidence>